<organism evidence="1">
    <name type="scientific">Anguilla anguilla</name>
    <name type="common">European freshwater eel</name>
    <name type="synonym">Muraena anguilla</name>
    <dbReference type="NCBI Taxonomy" id="7936"/>
    <lineage>
        <taxon>Eukaryota</taxon>
        <taxon>Metazoa</taxon>
        <taxon>Chordata</taxon>
        <taxon>Craniata</taxon>
        <taxon>Vertebrata</taxon>
        <taxon>Euteleostomi</taxon>
        <taxon>Actinopterygii</taxon>
        <taxon>Neopterygii</taxon>
        <taxon>Teleostei</taxon>
        <taxon>Anguilliformes</taxon>
        <taxon>Anguillidae</taxon>
        <taxon>Anguilla</taxon>
    </lineage>
</organism>
<reference evidence="1" key="1">
    <citation type="submission" date="2014-11" db="EMBL/GenBank/DDBJ databases">
        <authorList>
            <person name="Amaro Gonzalez C."/>
        </authorList>
    </citation>
    <scope>NUCLEOTIDE SEQUENCE</scope>
</reference>
<dbReference type="AlphaFoldDB" id="A0A0E9U1S1"/>
<dbReference type="EMBL" id="GBXM01046929">
    <property type="protein sequence ID" value="JAH61648.1"/>
    <property type="molecule type" value="Transcribed_RNA"/>
</dbReference>
<proteinExistence type="predicted"/>
<evidence type="ECO:0000313" key="1">
    <source>
        <dbReference type="EMBL" id="JAH59697.1"/>
    </source>
</evidence>
<protein>
    <submittedName>
        <fullName evidence="1">Uncharacterized protein</fullName>
    </submittedName>
</protein>
<name>A0A0E9U1S1_ANGAN</name>
<accession>A0A0E9U1S1</accession>
<reference evidence="1" key="2">
    <citation type="journal article" date="2015" name="Fish Shellfish Immunol.">
        <title>Early steps in the European eel (Anguilla anguilla)-Vibrio vulnificus interaction in the gills: Role of the RtxA13 toxin.</title>
        <authorList>
            <person name="Callol A."/>
            <person name="Pajuelo D."/>
            <person name="Ebbesson L."/>
            <person name="Teles M."/>
            <person name="MacKenzie S."/>
            <person name="Amaro C."/>
        </authorList>
    </citation>
    <scope>NUCLEOTIDE SEQUENCE</scope>
</reference>
<dbReference type="EMBL" id="GBXM01048880">
    <property type="protein sequence ID" value="JAH59697.1"/>
    <property type="molecule type" value="Transcribed_RNA"/>
</dbReference>
<sequence>MADLNRFLGQVRMEEKRMDKISNWNWSVVCRSGASYIKMFLDLNIILR</sequence>